<dbReference type="FunFam" id="3.40.309.10:FF:000004">
    <property type="entry name" value="Succinate-semialdehyde dehydrogenase I"/>
    <property type="match status" value="1"/>
</dbReference>
<dbReference type="InterPro" id="IPR015590">
    <property type="entry name" value="Aldehyde_DH_dom"/>
</dbReference>
<dbReference type="SUPFAM" id="SSF53720">
    <property type="entry name" value="ALDH-like"/>
    <property type="match status" value="1"/>
</dbReference>
<keyword evidence="6" id="KW-0614">Plasmid</keyword>
<dbReference type="RefSeq" id="WP_193689261.1">
    <property type="nucleotide sequence ID" value="NZ_CP062942.1"/>
</dbReference>
<dbReference type="Proteomes" id="UP000593875">
    <property type="component" value="Plasmid unnamed1"/>
</dbReference>
<gene>
    <name evidence="6" type="ORF">LPB04_23610</name>
</gene>
<dbReference type="InterPro" id="IPR029510">
    <property type="entry name" value="Ald_DH_CS_GLU"/>
</dbReference>
<dbReference type="AlphaFoldDB" id="A0A7L9UBW5"/>
<dbReference type="PANTHER" id="PTHR43353">
    <property type="entry name" value="SUCCINATE-SEMIALDEHYDE DEHYDROGENASE, MITOCHONDRIAL"/>
    <property type="match status" value="1"/>
</dbReference>
<dbReference type="EMBL" id="CP062942">
    <property type="protein sequence ID" value="QOL52300.1"/>
    <property type="molecule type" value="Genomic_DNA"/>
</dbReference>
<evidence type="ECO:0000313" key="6">
    <source>
        <dbReference type="EMBL" id="QOL52300.1"/>
    </source>
</evidence>
<reference evidence="6 7" key="1">
    <citation type="submission" date="2020-10" db="EMBL/GenBank/DDBJ databases">
        <title>Genome sequencing of Massilia sp. LPB0304.</title>
        <authorList>
            <person name="Kim J."/>
        </authorList>
    </citation>
    <scope>NUCLEOTIDE SEQUENCE [LARGE SCALE GENOMIC DNA]</scope>
    <source>
        <strain evidence="6 7">LPB0304</strain>
        <plasmid evidence="6 7">unnamed1</plasmid>
    </source>
</reference>
<evidence type="ECO:0000259" key="5">
    <source>
        <dbReference type="Pfam" id="PF00171"/>
    </source>
</evidence>
<evidence type="ECO:0000256" key="1">
    <source>
        <dbReference type="ARBA" id="ARBA00009986"/>
    </source>
</evidence>
<keyword evidence="7" id="KW-1185">Reference proteome</keyword>
<dbReference type="InterPro" id="IPR016162">
    <property type="entry name" value="Ald_DH_N"/>
</dbReference>
<comment type="similarity">
    <text evidence="1 4">Belongs to the aldehyde dehydrogenase family.</text>
</comment>
<dbReference type="PROSITE" id="PS00687">
    <property type="entry name" value="ALDEHYDE_DEHYDR_GLU"/>
    <property type="match status" value="1"/>
</dbReference>
<feature type="active site" evidence="3">
    <location>
        <position position="272"/>
    </location>
</feature>
<organism evidence="6 7">
    <name type="scientific">Massilia litorea</name>
    <dbReference type="NCBI Taxonomy" id="2769491"/>
    <lineage>
        <taxon>Bacteria</taxon>
        <taxon>Pseudomonadati</taxon>
        <taxon>Pseudomonadota</taxon>
        <taxon>Betaproteobacteria</taxon>
        <taxon>Burkholderiales</taxon>
        <taxon>Oxalobacteraceae</taxon>
        <taxon>Telluria group</taxon>
        <taxon>Massilia</taxon>
    </lineage>
</organism>
<dbReference type="PANTHER" id="PTHR43353:SF5">
    <property type="entry name" value="SUCCINATE-SEMIALDEHYDE DEHYDROGENASE, MITOCHONDRIAL"/>
    <property type="match status" value="1"/>
</dbReference>
<protein>
    <submittedName>
        <fullName evidence="6">NAD-dependent succinate-semialdehyde dehydrogenase</fullName>
    </submittedName>
</protein>
<dbReference type="Gene3D" id="3.40.309.10">
    <property type="entry name" value="Aldehyde Dehydrogenase, Chain A, domain 2"/>
    <property type="match status" value="1"/>
</dbReference>
<dbReference type="GO" id="GO:0009450">
    <property type="term" value="P:gamma-aminobutyric acid catabolic process"/>
    <property type="evidence" value="ECO:0007669"/>
    <property type="project" value="TreeGrafter"/>
</dbReference>
<dbReference type="Gene3D" id="3.40.605.10">
    <property type="entry name" value="Aldehyde Dehydrogenase, Chain A, domain 1"/>
    <property type="match status" value="1"/>
</dbReference>
<accession>A0A7L9UBW5</accession>
<feature type="domain" description="Aldehyde dehydrogenase" evidence="5">
    <location>
        <begin position="33"/>
        <end position="494"/>
    </location>
</feature>
<name>A0A7L9UBW5_9BURK</name>
<dbReference type="InterPro" id="IPR016161">
    <property type="entry name" value="Ald_DH/histidinol_DH"/>
</dbReference>
<evidence type="ECO:0000256" key="4">
    <source>
        <dbReference type="RuleBase" id="RU003345"/>
    </source>
</evidence>
<keyword evidence="2 4" id="KW-0560">Oxidoreductase</keyword>
<dbReference type="KEGG" id="mlir:LPB04_23610"/>
<geneLocation type="plasmid" evidence="6 7">
    <name>unnamed1</name>
</geneLocation>
<evidence type="ECO:0000313" key="7">
    <source>
        <dbReference type="Proteomes" id="UP000593875"/>
    </source>
</evidence>
<dbReference type="GO" id="GO:0004777">
    <property type="term" value="F:succinate-semialdehyde dehydrogenase (NAD+) activity"/>
    <property type="evidence" value="ECO:0007669"/>
    <property type="project" value="TreeGrafter"/>
</dbReference>
<proteinExistence type="inferred from homology"/>
<dbReference type="InterPro" id="IPR016163">
    <property type="entry name" value="Ald_DH_C"/>
</dbReference>
<dbReference type="FunFam" id="3.40.605.10:FF:000005">
    <property type="entry name" value="Succinate-semialdehyde dehydrogenase I"/>
    <property type="match status" value="1"/>
</dbReference>
<sequence>MNSRLPIAVIDDDALQPNRPELVCSSNFIGGAWTPARNGATYTIANPASGQAFAEVADSDVLDARAAADSAAAAFASWRKRPARERAQLLKRWHALILANADDLARLISREQGKPLAEARGEVGYGASYVEWFAEEAVRTYGDMIPEGGRGRKLMVVKEPVGVVAAVTPWNFPLAMIARKIAPALAAGCTVLAKPAEDTPLTALALVRLAEEAGIPLGVINIVTASRAQTPVVVGEWLKDARVRKITFTGSTAVGKSLARDSAATLKKLSLELGGNAPFIVFDDADLDAAVKGLMVAKFRNGGQTCVSPNRVYVQSGVYDAFAARLGAQVSALKVGPASDPGSQVGPMINLRALDKIMQHVADALAHGGVLLAGGERLAPDGTYYAPTLIGNAHAGMLLANEETFGPVVALFPFEHEDEVVAQANDTPFGLAAYFYSRDIARVWRVADLLETGIVGINEGALAAESAPFGGVKESGYGREGSRYGLDDYMHTKYLCLGGVE</sequence>
<dbReference type="InterPro" id="IPR050740">
    <property type="entry name" value="Aldehyde_DH_Superfamily"/>
</dbReference>
<evidence type="ECO:0000256" key="2">
    <source>
        <dbReference type="ARBA" id="ARBA00023002"/>
    </source>
</evidence>
<dbReference type="CDD" id="cd07103">
    <property type="entry name" value="ALDH_F5_SSADH_GabD"/>
    <property type="match status" value="1"/>
</dbReference>
<dbReference type="Pfam" id="PF00171">
    <property type="entry name" value="Aldedh"/>
    <property type="match status" value="1"/>
</dbReference>
<evidence type="ECO:0000256" key="3">
    <source>
        <dbReference type="PROSITE-ProRule" id="PRU10007"/>
    </source>
</evidence>